<dbReference type="Pfam" id="PF09925">
    <property type="entry name" value="DUF2157"/>
    <property type="match status" value="1"/>
</dbReference>
<name>F4L5L2_HALH1</name>
<sequence>MSKHILTALPELIEAGLISPATADEIVAYYEKKRDHSPNKLLLAFAIFGALLTGLGIILIIAHNWDHFSQMTKTIFAFLPLLIGQVVAGFTILRKPGNMVWQEASAIFLTLSIGASISLVSQIYNLLGDLSSFLFWWTLLSLPLMYLLRSSMASLLFWCGAAYYAAQAGYFERGHSASPWYWLFVLAALPYYYQLSKRAGASNFANFHHLMVPISLVIVFGTESHHHPSIMFLAYMSLFGLLHLLGMWIKSWSPESNISGYQMAGKLGPLGLLMWFSFYSSWGELHFQPNPEPFWMGVELFWFLGLSILFIALQLWLHRQKTEVSSLFNLLPFAFALFFFISMHNPFVSTVLVNLLLLGIGIATVVEGSQKNSIATLNIGMLTLTGLLICRFFDLKIDFVVRGILFIIVGVGFFLGNYWMIKKRKS</sequence>
<reference evidence="3 4" key="1">
    <citation type="journal article" date="2011" name="Stand. Genomic Sci.">
        <title>Complete genome sequence of Haliscomenobacter hydrossis type strain (O).</title>
        <authorList>
            <consortium name="US DOE Joint Genome Institute (JGI-PGF)"/>
            <person name="Daligault H."/>
            <person name="Lapidus A."/>
            <person name="Zeytun A."/>
            <person name="Nolan M."/>
            <person name="Lucas S."/>
            <person name="Del Rio T.G."/>
            <person name="Tice H."/>
            <person name="Cheng J.F."/>
            <person name="Tapia R."/>
            <person name="Han C."/>
            <person name="Goodwin L."/>
            <person name="Pitluck S."/>
            <person name="Liolios K."/>
            <person name="Pagani I."/>
            <person name="Ivanova N."/>
            <person name="Huntemann M."/>
            <person name="Mavromatis K."/>
            <person name="Mikhailova N."/>
            <person name="Pati A."/>
            <person name="Chen A."/>
            <person name="Palaniappan K."/>
            <person name="Land M."/>
            <person name="Hauser L."/>
            <person name="Brambilla E.M."/>
            <person name="Rohde M."/>
            <person name="Verbarg S."/>
            <person name="Goker M."/>
            <person name="Bristow J."/>
            <person name="Eisen J.A."/>
            <person name="Markowitz V."/>
            <person name="Hugenholtz P."/>
            <person name="Kyrpides N.C."/>
            <person name="Klenk H.P."/>
            <person name="Woyke T."/>
        </authorList>
    </citation>
    <scope>NUCLEOTIDE SEQUENCE [LARGE SCALE GENOMIC DNA]</scope>
    <source>
        <strain evidence="4">ATCC 27775 / DSM 1100 / LMG 10767 / O</strain>
    </source>
</reference>
<evidence type="ECO:0000313" key="4">
    <source>
        <dbReference type="Proteomes" id="UP000008461"/>
    </source>
</evidence>
<dbReference type="KEGG" id="hhy:Halhy_3999"/>
<dbReference type="RefSeq" id="WP_013766385.1">
    <property type="nucleotide sequence ID" value="NC_015510.1"/>
</dbReference>
<dbReference type="HOGENOM" id="CLU_050998_0_0_10"/>
<feature type="transmembrane region" description="Helical" evidence="1">
    <location>
        <begin position="347"/>
        <end position="366"/>
    </location>
</feature>
<feature type="transmembrane region" description="Helical" evidence="1">
    <location>
        <begin position="324"/>
        <end position="341"/>
    </location>
</feature>
<dbReference type="Proteomes" id="UP000008461">
    <property type="component" value="Chromosome"/>
</dbReference>
<keyword evidence="1" id="KW-0472">Membrane</keyword>
<dbReference type="InterPro" id="IPR018677">
    <property type="entry name" value="DUF2157"/>
</dbReference>
<feature type="transmembrane region" description="Helical" evidence="1">
    <location>
        <begin position="228"/>
        <end position="249"/>
    </location>
</feature>
<evidence type="ECO:0000313" key="3">
    <source>
        <dbReference type="EMBL" id="AEE51847.1"/>
    </source>
</evidence>
<dbReference type="EMBL" id="CP002691">
    <property type="protein sequence ID" value="AEE51847.1"/>
    <property type="molecule type" value="Genomic_DNA"/>
</dbReference>
<feature type="transmembrane region" description="Helical" evidence="1">
    <location>
        <begin position="105"/>
        <end position="124"/>
    </location>
</feature>
<feature type="transmembrane region" description="Helical" evidence="1">
    <location>
        <begin position="373"/>
        <end position="393"/>
    </location>
</feature>
<reference key="2">
    <citation type="submission" date="2011-04" db="EMBL/GenBank/DDBJ databases">
        <title>Complete sequence of chromosome of Haliscomenobacter hydrossis DSM 1100.</title>
        <authorList>
            <consortium name="US DOE Joint Genome Institute (JGI-PGF)"/>
            <person name="Lucas S."/>
            <person name="Han J."/>
            <person name="Lapidus A."/>
            <person name="Bruce D."/>
            <person name="Goodwin L."/>
            <person name="Pitluck S."/>
            <person name="Peters L."/>
            <person name="Kyrpides N."/>
            <person name="Mavromatis K."/>
            <person name="Ivanova N."/>
            <person name="Ovchinnikova G."/>
            <person name="Pagani I."/>
            <person name="Daligault H."/>
            <person name="Detter J.C."/>
            <person name="Han C."/>
            <person name="Land M."/>
            <person name="Hauser L."/>
            <person name="Markowitz V."/>
            <person name="Cheng J.-F."/>
            <person name="Hugenholtz P."/>
            <person name="Woyke T."/>
            <person name="Wu D."/>
            <person name="Verbarg S."/>
            <person name="Frueling A."/>
            <person name="Brambilla E."/>
            <person name="Klenk H.-P."/>
            <person name="Eisen J.A."/>
        </authorList>
    </citation>
    <scope>NUCLEOTIDE SEQUENCE</scope>
    <source>
        <strain>DSM 1100</strain>
    </source>
</reference>
<feature type="transmembrane region" description="Helical" evidence="1">
    <location>
        <begin position="261"/>
        <end position="282"/>
    </location>
</feature>
<gene>
    <name evidence="3" type="ordered locus">Halhy_3999</name>
</gene>
<organism evidence="3 4">
    <name type="scientific">Haliscomenobacter hydrossis (strain ATCC 27775 / DSM 1100 / LMG 10767 / O)</name>
    <dbReference type="NCBI Taxonomy" id="760192"/>
    <lineage>
        <taxon>Bacteria</taxon>
        <taxon>Pseudomonadati</taxon>
        <taxon>Bacteroidota</taxon>
        <taxon>Saprospiria</taxon>
        <taxon>Saprospirales</taxon>
        <taxon>Haliscomenobacteraceae</taxon>
        <taxon>Haliscomenobacter</taxon>
    </lineage>
</organism>
<feature type="domain" description="DUF2157" evidence="2">
    <location>
        <begin position="11"/>
        <end position="152"/>
    </location>
</feature>
<feature type="transmembrane region" description="Helical" evidence="1">
    <location>
        <begin position="74"/>
        <end position="93"/>
    </location>
</feature>
<dbReference type="AlphaFoldDB" id="F4L5L2"/>
<keyword evidence="4" id="KW-1185">Reference proteome</keyword>
<evidence type="ECO:0000259" key="2">
    <source>
        <dbReference type="Pfam" id="PF09925"/>
    </source>
</evidence>
<protein>
    <recommendedName>
        <fullName evidence="2">DUF2157 domain-containing protein</fullName>
    </recommendedName>
</protein>
<feature type="transmembrane region" description="Helical" evidence="1">
    <location>
        <begin position="294"/>
        <end position="317"/>
    </location>
</feature>
<accession>F4L5L2</accession>
<feature type="transmembrane region" description="Helical" evidence="1">
    <location>
        <begin position="41"/>
        <end position="62"/>
    </location>
</feature>
<dbReference type="eggNOG" id="COG4872">
    <property type="taxonomic scope" value="Bacteria"/>
</dbReference>
<dbReference type="OrthoDB" id="642680at2"/>
<evidence type="ECO:0000256" key="1">
    <source>
        <dbReference type="SAM" id="Phobius"/>
    </source>
</evidence>
<proteinExistence type="predicted"/>
<feature type="transmembrane region" description="Helical" evidence="1">
    <location>
        <begin position="399"/>
        <end position="421"/>
    </location>
</feature>
<dbReference type="TCDB" id="9.B.8.4.1">
    <property type="family name" value="the duf2157 (duf2157) family"/>
</dbReference>
<feature type="transmembrane region" description="Helical" evidence="1">
    <location>
        <begin position="177"/>
        <end position="193"/>
    </location>
</feature>
<keyword evidence="1" id="KW-0812">Transmembrane</keyword>
<keyword evidence="1" id="KW-1133">Transmembrane helix</keyword>
<dbReference type="STRING" id="760192.Halhy_3999"/>